<keyword evidence="5" id="KW-0732">Signal</keyword>
<dbReference type="GO" id="GO:0020037">
    <property type="term" value="F:heme binding"/>
    <property type="evidence" value="ECO:0007669"/>
    <property type="project" value="InterPro"/>
</dbReference>
<dbReference type="PROSITE" id="PS51404">
    <property type="entry name" value="DYP_PEROXIDASE"/>
    <property type="match status" value="1"/>
</dbReference>
<comment type="cofactor">
    <cofactor evidence="1">
        <name>heme b</name>
        <dbReference type="ChEBI" id="CHEBI:60344"/>
    </cofactor>
</comment>
<feature type="domain" description="Dyp-type peroxidase C-terminal" evidence="9">
    <location>
        <begin position="333"/>
        <end position="413"/>
    </location>
</feature>
<evidence type="ECO:0000259" key="9">
    <source>
        <dbReference type="Pfam" id="PF20628"/>
    </source>
</evidence>
<keyword evidence="7" id="KW-0408">Iron</keyword>
<proteinExistence type="inferred from homology"/>
<dbReference type="InterPro" id="IPR011008">
    <property type="entry name" value="Dimeric_a/b-barrel"/>
</dbReference>
<dbReference type="AlphaFoldDB" id="A0A6A6XM32"/>
<sequence>MAAPFSLANIQGDILYVGLPKQTQLFFFFEILDVNSFRSQLSKLVPMITTAEQAQNNRSDIRKFKVQERKQATQGDGETPHPGTLRVGGVNIAFSAKGINKLGITDANKINDPLFQAGMLKEAQDLGDRANPDKPGFEPEWDTEFLQEIHGVILITGDSHATLNSQLEDVKCILMKDNNHTIKEISKLVGDVRPGNQRGHEHFGYKDGISQPAVEGVDVDPLPGQTTVKQGVVLLRRDGDEDNGQPIARPEWALDGSFLAFRKLPQKVPEFDTFLRENAPTVPDPTANVVDLLGARLVGRWKSGAPIVEAQLRDDPGLADDPQRNNLFEFTRGKQQICPFAAHIRKMNPRGDLDKPENSVNPHLIPRRGIPFGGEVTDEERNTGVTLHERGLYFVCYQSNLSKGFSFLQRLWANNAKFPSPSPELPGLDAIIGQTTGGGTRTITGVISEDTNQPFDLTAEWVISKGGEYFFSPSLPALSSTFAMV</sequence>
<evidence type="ECO:0000256" key="7">
    <source>
        <dbReference type="ARBA" id="ARBA00023004"/>
    </source>
</evidence>
<feature type="domain" description="DyP dimeric alpha+beta barrel" evidence="10">
    <location>
        <begin position="9"/>
        <end position="194"/>
    </location>
</feature>
<comment type="similarity">
    <text evidence="8">Belongs to the DyP-type peroxidase family.</text>
</comment>
<name>A0A6A6XM32_9PLEO</name>
<dbReference type="Proteomes" id="UP000799757">
    <property type="component" value="Unassembled WGS sequence"/>
</dbReference>
<reference evidence="11" key="1">
    <citation type="journal article" date="2020" name="Stud. Mycol.">
        <title>101 Dothideomycetes genomes: a test case for predicting lifestyles and emergence of pathogens.</title>
        <authorList>
            <person name="Haridas S."/>
            <person name="Albert R."/>
            <person name="Binder M."/>
            <person name="Bloem J."/>
            <person name="Labutti K."/>
            <person name="Salamov A."/>
            <person name="Andreopoulos B."/>
            <person name="Baker S."/>
            <person name="Barry K."/>
            <person name="Bills G."/>
            <person name="Bluhm B."/>
            <person name="Cannon C."/>
            <person name="Castanera R."/>
            <person name="Culley D."/>
            <person name="Daum C."/>
            <person name="Ezra D."/>
            <person name="Gonzalez J."/>
            <person name="Henrissat B."/>
            <person name="Kuo A."/>
            <person name="Liang C."/>
            <person name="Lipzen A."/>
            <person name="Lutzoni F."/>
            <person name="Magnuson J."/>
            <person name="Mondo S."/>
            <person name="Nolan M."/>
            <person name="Ohm R."/>
            <person name="Pangilinan J."/>
            <person name="Park H.-J."/>
            <person name="Ramirez L."/>
            <person name="Alfaro M."/>
            <person name="Sun H."/>
            <person name="Tritt A."/>
            <person name="Yoshinaga Y."/>
            <person name="Zwiers L.-H."/>
            <person name="Turgeon B."/>
            <person name="Goodwin S."/>
            <person name="Spatafora J."/>
            <person name="Crous P."/>
            <person name="Grigoriev I."/>
        </authorList>
    </citation>
    <scope>NUCLEOTIDE SEQUENCE</scope>
    <source>
        <strain evidence="11">CBS 109.77</strain>
    </source>
</reference>
<keyword evidence="4" id="KW-0479">Metal-binding</keyword>
<dbReference type="GO" id="GO:0046872">
    <property type="term" value="F:metal ion binding"/>
    <property type="evidence" value="ECO:0007669"/>
    <property type="project" value="UniProtKB-KW"/>
</dbReference>
<evidence type="ECO:0000256" key="5">
    <source>
        <dbReference type="ARBA" id="ARBA00022729"/>
    </source>
</evidence>
<evidence type="ECO:0000256" key="3">
    <source>
        <dbReference type="ARBA" id="ARBA00022617"/>
    </source>
</evidence>
<organism evidence="11 12">
    <name type="scientific">Melanomma pulvis-pyrius CBS 109.77</name>
    <dbReference type="NCBI Taxonomy" id="1314802"/>
    <lineage>
        <taxon>Eukaryota</taxon>
        <taxon>Fungi</taxon>
        <taxon>Dikarya</taxon>
        <taxon>Ascomycota</taxon>
        <taxon>Pezizomycotina</taxon>
        <taxon>Dothideomycetes</taxon>
        <taxon>Pleosporomycetidae</taxon>
        <taxon>Pleosporales</taxon>
        <taxon>Melanommataceae</taxon>
        <taxon>Melanomma</taxon>
    </lineage>
</organism>
<dbReference type="InterPro" id="IPR048328">
    <property type="entry name" value="Dyp_perox_C"/>
</dbReference>
<evidence type="ECO:0000256" key="8">
    <source>
        <dbReference type="ARBA" id="ARBA00025737"/>
    </source>
</evidence>
<accession>A0A6A6XM32</accession>
<dbReference type="PANTHER" id="PTHR30521">
    <property type="entry name" value="DEFERROCHELATASE/PEROXIDASE"/>
    <property type="match status" value="1"/>
</dbReference>
<keyword evidence="2 11" id="KW-0575">Peroxidase</keyword>
<evidence type="ECO:0000256" key="4">
    <source>
        <dbReference type="ARBA" id="ARBA00022723"/>
    </source>
</evidence>
<keyword evidence="6" id="KW-0560">Oxidoreductase</keyword>
<evidence type="ECO:0000256" key="1">
    <source>
        <dbReference type="ARBA" id="ARBA00001970"/>
    </source>
</evidence>
<dbReference type="GO" id="GO:0004601">
    <property type="term" value="F:peroxidase activity"/>
    <property type="evidence" value="ECO:0007669"/>
    <property type="project" value="UniProtKB-KW"/>
</dbReference>
<dbReference type="GO" id="GO:0005829">
    <property type="term" value="C:cytosol"/>
    <property type="evidence" value="ECO:0007669"/>
    <property type="project" value="TreeGrafter"/>
</dbReference>
<dbReference type="SUPFAM" id="SSF54909">
    <property type="entry name" value="Dimeric alpha+beta barrel"/>
    <property type="match status" value="1"/>
</dbReference>
<evidence type="ECO:0000313" key="12">
    <source>
        <dbReference type="Proteomes" id="UP000799757"/>
    </source>
</evidence>
<dbReference type="PANTHER" id="PTHR30521:SF4">
    <property type="entry name" value="DEFERROCHELATASE"/>
    <property type="match status" value="1"/>
</dbReference>
<dbReference type="Pfam" id="PF20628">
    <property type="entry name" value="Dyp_perox_C"/>
    <property type="match status" value="1"/>
</dbReference>
<dbReference type="EMBL" id="MU001803">
    <property type="protein sequence ID" value="KAF2797580.1"/>
    <property type="molecule type" value="Genomic_DNA"/>
</dbReference>
<evidence type="ECO:0000313" key="11">
    <source>
        <dbReference type="EMBL" id="KAF2797580.1"/>
    </source>
</evidence>
<keyword evidence="12" id="KW-1185">Reference proteome</keyword>
<keyword evidence="3" id="KW-0349">Heme</keyword>
<evidence type="ECO:0000256" key="6">
    <source>
        <dbReference type="ARBA" id="ARBA00023002"/>
    </source>
</evidence>
<evidence type="ECO:0000259" key="10">
    <source>
        <dbReference type="Pfam" id="PF21105"/>
    </source>
</evidence>
<dbReference type="InterPro" id="IPR006314">
    <property type="entry name" value="Dyp_peroxidase"/>
</dbReference>
<dbReference type="InterPro" id="IPR049509">
    <property type="entry name" value="DyP_N"/>
</dbReference>
<evidence type="ECO:0000256" key="2">
    <source>
        <dbReference type="ARBA" id="ARBA00022559"/>
    </source>
</evidence>
<dbReference type="Pfam" id="PF21105">
    <property type="entry name" value="DyP_N"/>
    <property type="match status" value="1"/>
</dbReference>
<dbReference type="OrthoDB" id="3207336at2759"/>
<protein>
    <submittedName>
        <fullName evidence="11">Dyp-type peroxidase</fullName>
    </submittedName>
</protein>
<dbReference type="NCBIfam" id="TIGR01413">
    <property type="entry name" value="Dyp_perox_fam"/>
    <property type="match status" value="1"/>
</dbReference>
<gene>
    <name evidence="11" type="ORF">K505DRAFT_298079</name>
</gene>